<dbReference type="FunFam" id="2.160.20.10:FF:000004">
    <property type="entry name" value="Pectin lyase-like superfamily protein"/>
    <property type="match status" value="1"/>
</dbReference>
<keyword evidence="4" id="KW-0964">Secreted</keyword>
<evidence type="ECO:0000313" key="12">
    <source>
        <dbReference type="RefSeq" id="XP_027120820.1"/>
    </source>
</evidence>
<dbReference type="Gene3D" id="2.160.20.10">
    <property type="entry name" value="Single-stranded right-handed beta-helix, Pectin lyase-like"/>
    <property type="match status" value="1"/>
</dbReference>
<keyword evidence="3" id="KW-0134">Cell wall</keyword>
<keyword evidence="10" id="KW-0732">Signal</keyword>
<proteinExistence type="inferred from homology"/>
<evidence type="ECO:0000256" key="4">
    <source>
        <dbReference type="ARBA" id="ARBA00022525"/>
    </source>
</evidence>
<name>A0A6P6WZQ9_COFAR</name>
<evidence type="ECO:0000256" key="5">
    <source>
        <dbReference type="ARBA" id="ARBA00022801"/>
    </source>
</evidence>
<dbReference type="SMART" id="SM00710">
    <property type="entry name" value="PbH1"/>
    <property type="match status" value="5"/>
</dbReference>
<dbReference type="PROSITE" id="PS51257">
    <property type="entry name" value="PROKAR_LIPOPROTEIN"/>
    <property type="match status" value="1"/>
</dbReference>
<accession>A0A6P6WZQ9</accession>
<dbReference type="GO" id="GO:0005975">
    <property type="term" value="P:carbohydrate metabolic process"/>
    <property type="evidence" value="ECO:0007669"/>
    <property type="project" value="InterPro"/>
</dbReference>
<comment type="subcellular location">
    <subcellularLocation>
        <location evidence="1">Secreted</location>
        <location evidence="1">Cell wall</location>
    </subcellularLocation>
</comment>
<feature type="active site" evidence="8">
    <location>
        <position position="257"/>
    </location>
</feature>
<reference evidence="11" key="1">
    <citation type="journal article" date="2025" name="Foods">
        <title>Unveiling the Microbial Signatures of Arabica Coffee Cherries: Insights into Ripeness Specific Diversity, Functional Traits, and Implications for Quality and Safety.</title>
        <authorList>
            <consortium name="RefSeq"/>
            <person name="Tenea G.N."/>
            <person name="Cifuentes V."/>
            <person name="Reyes P."/>
            <person name="Cevallos-Vallejos M."/>
        </authorList>
    </citation>
    <scope>NUCLEOTIDE SEQUENCE [LARGE SCALE GENOMIC DNA]</scope>
</reference>
<evidence type="ECO:0000256" key="1">
    <source>
        <dbReference type="ARBA" id="ARBA00004191"/>
    </source>
</evidence>
<dbReference type="RefSeq" id="XP_027120820.1">
    <property type="nucleotide sequence ID" value="XM_027265019.2"/>
</dbReference>
<feature type="signal peptide" evidence="10">
    <location>
        <begin position="1"/>
        <end position="27"/>
    </location>
</feature>
<dbReference type="PANTHER" id="PTHR31375">
    <property type="match status" value="1"/>
</dbReference>
<dbReference type="Pfam" id="PF00295">
    <property type="entry name" value="Glyco_hydro_28"/>
    <property type="match status" value="1"/>
</dbReference>
<reference evidence="12" key="2">
    <citation type="submission" date="2025-08" db="UniProtKB">
        <authorList>
            <consortium name="RefSeq"/>
        </authorList>
    </citation>
    <scope>IDENTIFICATION</scope>
    <source>
        <tissue evidence="12">Leaves</tissue>
    </source>
</reference>
<dbReference type="GO" id="GO:0071555">
    <property type="term" value="P:cell wall organization"/>
    <property type="evidence" value="ECO:0007669"/>
    <property type="project" value="UniProtKB-KW"/>
</dbReference>
<gene>
    <name evidence="12" type="primary">LOC113737877</name>
</gene>
<keyword evidence="11" id="KW-1185">Reference proteome</keyword>
<protein>
    <submittedName>
        <fullName evidence="12">Exopolygalacturonase-like</fullName>
    </submittedName>
</protein>
<keyword evidence="7" id="KW-0961">Cell wall biogenesis/degradation</keyword>
<keyword evidence="5 9" id="KW-0378">Hydrolase</keyword>
<evidence type="ECO:0000256" key="10">
    <source>
        <dbReference type="SAM" id="SignalP"/>
    </source>
</evidence>
<dbReference type="InterPro" id="IPR006626">
    <property type="entry name" value="PbH1"/>
</dbReference>
<dbReference type="Proteomes" id="UP001652660">
    <property type="component" value="Chromosome 3e"/>
</dbReference>
<dbReference type="PROSITE" id="PS00502">
    <property type="entry name" value="POLYGALACTURONASE"/>
    <property type="match status" value="1"/>
</dbReference>
<evidence type="ECO:0000256" key="2">
    <source>
        <dbReference type="ARBA" id="ARBA00008834"/>
    </source>
</evidence>
<evidence type="ECO:0000256" key="8">
    <source>
        <dbReference type="PROSITE-ProRule" id="PRU10052"/>
    </source>
</evidence>
<dbReference type="InterPro" id="IPR011050">
    <property type="entry name" value="Pectin_lyase_fold/virulence"/>
</dbReference>
<evidence type="ECO:0000313" key="11">
    <source>
        <dbReference type="Proteomes" id="UP001652660"/>
    </source>
</evidence>
<comment type="similarity">
    <text evidence="2 9">Belongs to the glycosyl hydrolase 28 family.</text>
</comment>
<dbReference type="OrthoDB" id="187139at2759"/>
<dbReference type="GO" id="GO:0004650">
    <property type="term" value="F:polygalacturonase activity"/>
    <property type="evidence" value="ECO:0007669"/>
    <property type="project" value="InterPro"/>
</dbReference>
<dbReference type="GeneID" id="113737877"/>
<dbReference type="AlphaFoldDB" id="A0A6P6WZQ9"/>
<keyword evidence="6 9" id="KW-0326">Glycosidase</keyword>
<dbReference type="InterPro" id="IPR012334">
    <property type="entry name" value="Pectin_lyas_fold"/>
</dbReference>
<dbReference type="InterPro" id="IPR000743">
    <property type="entry name" value="Glyco_hydro_28"/>
</dbReference>
<evidence type="ECO:0000256" key="9">
    <source>
        <dbReference type="RuleBase" id="RU361169"/>
    </source>
</evidence>
<evidence type="ECO:0000256" key="7">
    <source>
        <dbReference type="ARBA" id="ARBA00023316"/>
    </source>
</evidence>
<organism evidence="11 12">
    <name type="scientific">Coffea arabica</name>
    <name type="common">Arabian coffee</name>
    <dbReference type="NCBI Taxonomy" id="13443"/>
    <lineage>
        <taxon>Eukaryota</taxon>
        <taxon>Viridiplantae</taxon>
        <taxon>Streptophyta</taxon>
        <taxon>Embryophyta</taxon>
        <taxon>Tracheophyta</taxon>
        <taxon>Spermatophyta</taxon>
        <taxon>Magnoliopsida</taxon>
        <taxon>eudicotyledons</taxon>
        <taxon>Gunneridae</taxon>
        <taxon>Pentapetalae</taxon>
        <taxon>asterids</taxon>
        <taxon>lamiids</taxon>
        <taxon>Gentianales</taxon>
        <taxon>Rubiaceae</taxon>
        <taxon>Ixoroideae</taxon>
        <taxon>Gardenieae complex</taxon>
        <taxon>Bertiereae - Coffeeae clade</taxon>
        <taxon>Coffeeae</taxon>
        <taxon>Coffea</taxon>
    </lineage>
</organism>
<sequence>MAMDRRSSSSTIATVLVLCSALASCNAAGGLPRPAPPAVFNVVSFGAKPGNTDSAQQAFMRAWNAACKFVGPRASLFVPPGIFTLGEVTFEGPCSSQSPIVFQVAGTVQAVSDVSAYSGQGWISFDTINGLVITGGGTIDGRGQNVWQYNDCKNNGDCVHLPASFHFNGVKNAKIKGISLVNAMGFHMHVTNSYLFRAHSLTITAPPDSPNTDGMHVSKSNTVKIARSVIRTGDDCVSIGPGATNVTINKVTCGPGHGISIGSLGKYPNELDVRGLIVKNCTLQGTTNGVRIKTYAGSGPSVAAGMRFSDIVMENVLNPIIIDQNYGGSSTQPSQVRITDVVYENIRGTTSTETAISLTCSPSVPCQNVYFTNINLRNTRTARLSSICANARVISSGVQTPAPCVL</sequence>
<evidence type="ECO:0000256" key="6">
    <source>
        <dbReference type="ARBA" id="ARBA00023295"/>
    </source>
</evidence>
<feature type="chain" id="PRO_5027684723" evidence="10">
    <location>
        <begin position="28"/>
        <end position="406"/>
    </location>
</feature>
<dbReference type="SUPFAM" id="SSF51126">
    <property type="entry name" value="Pectin lyase-like"/>
    <property type="match status" value="1"/>
</dbReference>
<evidence type="ECO:0000256" key="3">
    <source>
        <dbReference type="ARBA" id="ARBA00022512"/>
    </source>
</evidence>